<organism evidence="1 2">
    <name type="scientific">Cuscuta europaea</name>
    <name type="common">European dodder</name>
    <dbReference type="NCBI Taxonomy" id="41803"/>
    <lineage>
        <taxon>Eukaryota</taxon>
        <taxon>Viridiplantae</taxon>
        <taxon>Streptophyta</taxon>
        <taxon>Embryophyta</taxon>
        <taxon>Tracheophyta</taxon>
        <taxon>Spermatophyta</taxon>
        <taxon>Magnoliopsida</taxon>
        <taxon>eudicotyledons</taxon>
        <taxon>Gunneridae</taxon>
        <taxon>Pentapetalae</taxon>
        <taxon>asterids</taxon>
        <taxon>lamiids</taxon>
        <taxon>Solanales</taxon>
        <taxon>Convolvulaceae</taxon>
        <taxon>Cuscuteae</taxon>
        <taxon>Cuscuta</taxon>
        <taxon>Cuscuta subgen. Cuscuta</taxon>
    </lineage>
</organism>
<reference evidence="1" key="1">
    <citation type="submission" date="2022-07" db="EMBL/GenBank/DDBJ databases">
        <authorList>
            <person name="Macas J."/>
            <person name="Novak P."/>
            <person name="Neumann P."/>
        </authorList>
    </citation>
    <scope>NUCLEOTIDE SEQUENCE</scope>
</reference>
<name>A0A9P0ZRA2_CUSEU</name>
<dbReference type="EMBL" id="CAMAPE010000051">
    <property type="protein sequence ID" value="CAH9108463.1"/>
    <property type="molecule type" value="Genomic_DNA"/>
</dbReference>
<dbReference type="AlphaFoldDB" id="A0A9P0ZRA2"/>
<evidence type="ECO:0000313" key="1">
    <source>
        <dbReference type="EMBL" id="CAH9108463.1"/>
    </source>
</evidence>
<accession>A0A9P0ZRA2</accession>
<gene>
    <name evidence="1" type="ORF">CEURO_LOCUS18119</name>
</gene>
<protein>
    <submittedName>
        <fullName evidence="1">Uncharacterized protein</fullName>
    </submittedName>
</protein>
<proteinExistence type="predicted"/>
<dbReference type="Proteomes" id="UP001152484">
    <property type="component" value="Unassembled WGS sequence"/>
</dbReference>
<evidence type="ECO:0000313" key="2">
    <source>
        <dbReference type="Proteomes" id="UP001152484"/>
    </source>
</evidence>
<keyword evidence="2" id="KW-1185">Reference proteome</keyword>
<sequence>MMATEMWVSWGGMELYQQVIVLEIIKRGLYLESQSQLVIPGSLFSKNYSELSSNFPFSSVPKLSSPSFLSKNLWFTLILTHSYTFLSPLHNSPPHKIHYLNYCAQPKWEKKQGFEGVMLEGR</sequence>
<comment type="caution">
    <text evidence="1">The sequence shown here is derived from an EMBL/GenBank/DDBJ whole genome shotgun (WGS) entry which is preliminary data.</text>
</comment>